<evidence type="ECO:0000256" key="2">
    <source>
        <dbReference type="ARBA" id="ARBA00008444"/>
    </source>
</evidence>
<evidence type="ECO:0000256" key="1">
    <source>
        <dbReference type="ARBA" id="ARBA00004448"/>
    </source>
</evidence>
<dbReference type="GO" id="GO:0008320">
    <property type="term" value="F:protein transmembrane transporter activity"/>
    <property type="evidence" value="ECO:0007669"/>
    <property type="project" value="TreeGrafter"/>
</dbReference>
<evidence type="ECO:0000256" key="6">
    <source>
        <dbReference type="ARBA" id="ARBA00023128"/>
    </source>
</evidence>
<protein>
    <submittedName>
        <fullName evidence="10">Uncharacterized protein</fullName>
    </submittedName>
</protein>
<organism evidence="10 11">
    <name type="scientific">Vigna mungo</name>
    <name type="common">Black gram</name>
    <name type="synonym">Phaseolus mungo</name>
    <dbReference type="NCBI Taxonomy" id="3915"/>
    <lineage>
        <taxon>Eukaryota</taxon>
        <taxon>Viridiplantae</taxon>
        <taxon>Streptophyta</taxon>
        <taxon>Embryophyta</taxon>
        <taxon>Tracheophyta</taxon>
        <taxon>Spermatophyta</taxon>
        <taxon>Magnoliopsida</taxon>
        <taxon>eudicotyledons</taxon>
        <taxon>Gunneridae</taxon>
        <taxon>Pentapetalae</taxon>
        <taxon>rosids</taxon>
        <taxon>fabids</taxon>
        <taxon>Fabales</taxon>
        <taxon>Fabaceae</taxon>
        <taxon>Papilionoideae</taxon>
        <taxon>50 kb inversion clade</taxon>
        <taxon>NPAAA clade</taxon>
        <taxon>indigoferoid/millettioid clade</taxon>
        <taxon>Phaseoleae</taxon>
        <taxon>Vigna</taxon>
    </lineage>
</organism>
<dbReference type="GO" id="GO:0042721">
    <property type="term" value="C:TIM22 mitochondrial import inner membrane insertion complex"/>
    <property type="evidence" value="ECO:0007669"/>
    <property type="project" value="InterPro"/>
</dbReference>
<reference evidence="10 11" key="1">
    <citation type="journal article" date="2023" name="Life. Sci Alliance">
        <title>Evolutionary insights into 3D genome organization and epigenetic landscape of Vigna mungo.</title>
        <authorList>
            <person name="Junaid A."/>
            <person name="Singh B."/>
            <person name="Bhatia S."/>
        </authorList>
    </citation>
    <scope>NUCLEOTIDE SEQUENCE [LARGE SCALE GENOMIC DNA]</scope>
    <source>
        <strain evidence="10">Urdbean</strain>
    </source>
</reference>
<name>A0AAQ3N4D1_VIGMU</name>
<dbReference type="GO" id="GO:0045039">
    <property type="term" value="P:protein insertion into mitochondrial inner membrane"/>
    <property type="evidence" value="ECO:0007669"/>
    <property type="project" value="InterPro"/>
</dbReference>
<keyword evidence="6" id="KW-0496">Mitochondrion</keyword>
<dbReference type="InterPro" id="IPR039175">
    <property type="entry name" value="TIM22"/>
</dbReference>
<keyword evidence="11" id="KW-1185">Reference proteome</keyword>
<feature type="transmembrane region" description="Helical" evidence="9">
    <location>
        <begin position="49"/>
        <end position="69"/>
    </location>
</feature>
<dbReference type="GO" id="GO:0030943">
    <property type="term" value="F:mitochondrion targeting sequence binding"/>
    <property type="evidence" value="ECO:0007669"/>
    <property type="project" value="TreeGrafter"/>
</dbReference>
<evidence type="ECO:0000256" key="7">
    <source>
        <dbReference type="ARBA" id="ARBA00023136"/>
    </source>
</evidence>
<keyword evidence="5 9" id="KW-1133">Transmembrane helix</keyword>
<dbReference type="Pfam" id="PF02466">
    <property type="entry name" value="Tim17"/>
    <property type="match status" value="1"/>
</dbReference>
<sequence>MADGSDKAVENGSLNSAEAEKPQIEPIRLPTVEEIRGQDIWNNCAVRSVVSGVMGGGLGIFMGLFLGALDNPLMQEEMTGRQQLIYQAKQMGRRSWSSAKAFAVMGFVFSAAECVVEKARAKHDITNTVVAGCATGGAISAKGLHRTDLETYARTCDTARLHFDVLCLVFILDTGSPEEAPRKDTRSDGDSSNTRGRDLEKL</sequence>
<evidence type="ECO:0000313" key="10">
    <source>
        <dbReference type="EMBL" id="WVZ02405.1"/>
    </source>
</evidence>
<evidence type="ECO:0000256" key="8">
    <source>
        <dbReference type="SAM" id="MobiDB-lite"/>
    </source>
</evidence>
<keyword evidence="7 9" id="KW-0472">Membrane</keyword>
<evidence type="ECO:0000313" key="11">
    <source>
        <dbReference type="Proteomes" id="UP001374535"/>
    </source>
</evidence>
<dbReference type="Proteomes" id="UP001374535">
    <property type="component" value="Chromosome 7"/>
</dbReference>
<dbReference type="AlphaFoldDB" id="A0AAQ3N4D1"/>
<keyword evidence="3 9" id="KW-0812">Transmembrane</keyword>
<feature type="region of interest" description="Disordered" evidence="8">
    <location>
        <begin position="177"/>
        <end position="202"/>
    </location>
</feature>
<evidence type="ECO:0000256" key="5">
    <source>
        <dbReference type="ARBA" id="ARBA00022989"/>
    </source>
</evidence>
<evidence type="ECO:0000256" key="9">
    <source>
        <dbReference type="SAM" id="Phobius"/>
    </source>
</evidence>
<dbReference type="EMBL" id="CP144694">
    <property type="protein sequence ID" value="WVZ02405.1"/>
    <property type="molecule type" value="Genomic_DNA"/>
</dbReference>
<gene>
    <name evidence="10" type="ORF">V8G54_023211</name>
</gene>
<comment type="similarity">
    <text evidence="2">Belongs to the Tim17/Tim22/Tim23 family.</text>
</comment>
<evidence type="ECO:0000256" key="4">
    <source>
        <dbReference type="ARBA" id="ARBA00022792"/>
    </source>
</evidence>
<accession>A0AAQ3N4D1</accession>
<dbReference type="PANTHER" id="PTHR14110:SF0">
    <property type="entry name" value="MITOCHONDRIAL IMPORT INNER MEMBRANE TRANSLOCASE SUBUNIT TIM22"/>
    <property type="match status" value="1"/>
</dbReference>
<comment type="subcellular location">
    <subcellularLocation>
        <location evidence="1">Mitochondrion inner membrane</location>
        <topology evidence="1">Multi-pass membrane protein</topology>
    </subcellularLocation>
</comment>
<proteinExistence type="inferred from homology"/>
<evidence type="ECO:0000256" key="3">
    <source>
        <dbReference type="ARBA" id="ARBA00022692"/>
    </source>
</evidence>
<feature type="compositionally biased region" description="Basic and acidic residues" evidence="8">
    <location>
        <begin position="179"/>
        <end position="202"/>
    </location>
</feature>
<keyword evidence="4" id="KW-0999">Mitochondrion inner membrane</keyword>
<feature type="region of interest" description="Disordered" evidence="8">
    <location>
        <begin position="1"/>
        <end position="22"/>
    </location>
</feature>
<dbReference type="PANTHER" id="PTHR14110">
    <property type="entry name" value="MITOCHONDRIAL IMPORT INNER MEMBRANE TRANSLOCASE SUBUNIT TIM22"/>
    <property type="match status" value="1"/>
</dbReference>